<dbReference type="RefSeq" id="XP_040621677.1">
    <property type="nucleotide sequence ID" value="XM_040762405.1"/>
</dbReference>
<dbReference type="InterPro" id="IPR008271">
    <property type="entry name" value="Ser/Thr_kinase_AS"/>
</dbReference>
<name>A0A0C2J9U2_9PEZI</name>
<proteinExistence type="predicted"/>
<feature type="compositionally biased region" description="Acidic residues" evidence="15">
    <location>
        <begin position="416"/>
        <end position="427"/>
    </location>
</feature>
<dbReference type="PROSITE" id="PS00108">
    <property type="entry name" value="PROTEIN_KINASE_ST"/>
    <property type="match status" value="1"/>
</dbReference>
<comment type="catalytic activity">
    <reaction evidence="13">
        <text>L-seryl-[protein] + ATP = O-phospho-L-seryl-[protein] + ADP + H(+)</text>
        <dbReference type="Rhea" id="RHEA:17989"/>
        <dbReference type="Rhea" id="RHEA-COMP:9863"/>
        <dbReference type="Rhea" id="RHEA-COMP:11604"/>
        <dbReference type="ChEBI" id="CHEBI:15378"/>
        <dbReference type="ChEBI" id="CHEBI:29999"/>
        <dbReference type="ChEBI" id="CHEBI:30616"/>
        <dbReference type="ChEBI" id="CHEBI:83421"/>
        <dbReference type="ChEBI" id="CHEBI:456216"/>
        <dbReference type="EC" id="2.7.11.1"/>
    </reaction>
</comment>
<gene>
    <name evidence="17" type="ORF">SPBR_04122</name>
</gene>
<comment type="catalytic activity">
    <reaction evidence="12">
        <text>L-threonyl-[protein] + ATP = O-phospho-L-threonyl-[protein] + ADP + H(+)</text>
        <dbReference type="Rhea" id="RHEA:46608"/>
        <dbReference type="Rhea" id="RHEA-COMP:11060"/>
        <dbReference type="Rhea" id="RHEA-COMP:11605"/>
        <dbReference type="ChEBI" id="CHEBI:15378"/>
        <dbReference type="ChEBI" id="CHEBI:30013"/>
        <dbReference type="ChEBI" id="CHEBI:30616"/>
        <dbReference type="ChEBI" id="CHEBI:61977"/>
        <dbReference type="ChEBI" id="CHEBI:456216"/>
        <dbReference type="EC" id="2.7.11.1"/>
    </reaction>
</comment>
<dbReference type="GO" id="GO:0034045">
    <property type="term" value="C:phagophore assembly site membrane"/>
    <property type="evidence" value="ECO:0007669"/>
    <property type="project" value="UniProtKB-SubCell"/>
</dbReference>
<evidence type="ECO:0000256" key="9">
    <source>
        <dbReference type="ARBA" id="ARBA00022927"/>
    </source>
</evidence>
<accession>A0A0C2J9U2</accession>
<dbReference type="VEuPathDB" id="FungiDB:SPBR_04122"/>
<dbReference type="GO" id="GO:0010506">
    <property type="term" value="P:regulation of autophagy"/>
    <property type="evidence" value="ECO:0007669"/>
    <property type="project" value="InterPro"/>
</dbReference>
<dbReference type="InterPro" id="IPR000719">
    <property type="entry name" value="Prot_kinase_dom"/>
</dbReference>
<evidence type="ECO:0000256" key="6">
    <source>
        <dbReference type="ARBA" id="ARBA00022741"/>
    </source>
</evidence>
<keyword evidence="7" id="KW-0418">Kinase</keyword>
<evidence type="ECO:0000259" key="16">
    <source>
        <dbReference type="PROSITE" id="PS50011"/>
    </source>
</evidence>
<keyword evidence="4" id="KW-0723">Serine/threonine-protein kinase</keyword>
<feature type="domain" description="Protein kinase" evidence="16">
    <location>
        <begin position="71"/>
        <end position="341"/>
    </location>
</feature>
<evidence type="ECO:0000256" key="7">
    <source>
        <dbReference type="ARBA" id="ARBA00022777"/>
    </source>
</evidence>
<dbReference type="PROSITE" id="PS50011">
    <property type="entry name" value="PROTEIN_KINASE_DOM"/>
    <property type="match status" value="1"/>
</dbReference>
<comment type="subcellular location">
    <subcellularLocation>
        <location evidence="1">Preautophagosomal structure membrane</location>
        <topology evidence="1">Peripheral membrane protein</topology>
    </subcellularLocation>
</comment>
<evidence type="ECO:0000256" key="10">
    <source>
        <dbReference type="ARBA" id="ARBA00023006"/>
    </source>
</evidence>
<evidence type="ECO:0000256" key="13">
    <source>
        <dbReference type="ARBA" id="ARBA00048679"/>
    </source>
</evidence>
<dbReference type="PROSITE" id="PS00107">
    <property type="entry name" value="PROTEIN_KINASE_ATP"/>
    <property type="match status" value="1"/>
</dbReference>
<keyword evidence="18" id="KW-1185">Reference proteome</keyword>
<dbReference type="Proteomes" id="UP000031575">
    <property type="component" value="Unassembled WGS sequence"/>
</dbReference>
<evidence type="ECO:0000256" key="5">
    <source>
        <dbReference type="ARBA" id="ARBA00022679"/>
    </source>
</evidence>
<evidence type="ECO:0000256" key="2">
    <source>
        <dbReference type="ARBA" id="ARBA00012513"/>
    </source>
</evidence>
<evidence type="ECO:0000256" key="8">
    <source>
        <dbReference type="ARBA" id="ARBA00022840"/>
    </source>
</evidence>
<dbReference type="InterPro" id="IPR017441">
    <property type="entry name" value="Protein_kinase_ATP_BS"/>
</dbReference>
<reference evidence="17 18" key="1">
    <citation type="journal article" date="2014" name="BMC Genomics">
        <title>Comparative genomics of the major fungal agents of human and animal Sporotrichosis: Sporothrix schenckii and Sporothrix brasiliensis.</title>
        <authorList>
            <person name="Teixeira M.M."/>
            <person name="de Almeida L.G."/>
            <person name="Kubitschek-Barreira P."/>
            <person name="Alves F.L."/>
            <person name="Kioshima E.S."/>
            <person name="Abadio A.K."/>
            <person name="Fernandes L."/>
            <person name="Derengowski L.S."/>
            <person name="Ferreira K.S."/>
            <person name="Souza R.C."/>
            <person name="Ruiz J.C."/>
            <person name="de Andrade N.C."/>
            <person name="Paes H.C."/>
            <person name="Nicola A.M."/>
            <person name="Albuquerque P."/>
            <person name="Gerber A.L."/>
            <person name="Martins V.P."/>
            <person name="Peconick L.D."/>
            <person name="Neto A.V."/>
            <person name="Chaucanez C.B."/>
            <person name="Silva P.A."/>
            <person name="Cunha O.L."/>
            <person name="de Oliveira F.F."/>
            <person name="dos Santos T.C."/>
            <person name="Barros A.L."/>
            <person name="Soares M.A."/>
            <person name="de Oliveira L.M."/>
            <person name="Marini M.M."/>
            <person name="Villalobos-Duno H."/>
            <person name="Cunha M.M."/>
            <person name="de Hoog S."/>
            <person name="da Silveira J.F."/>
            <person name="Henrissat B."/>
            <person name="Nino-Vega G.A."/>
            <person name="Cisalpino P.S."/>
            <person name="Mora-Montes H.M."/>
            <person name="Almeida S.R."/>
            <person name="Stajich J.E."/>
            <person name="Lopes-Bezerra L.M."/>
            <person name="Vasconcelos A.T."/>
            <person name="Felipe M.S."/>
        </authorList>
    </citation>
    <scope>NUCLEOTIDE SEQUENCE [LARGE SCALE GENOMIC DNA]</scope>
    <source>
        <strain evidence="17 18">5110</strain>
    </source>
</reference>
<feature type="region of interest" description="Disordered" evidence="15">
    <location>
        <begin position="33"/>
        <end position="52"/>
    </location>
</feature>
<dbReference type="OrthoDB" id="541276at2759"/>
<comment type="caution">
    <text evidence="17">The sequence shown here is derived from an EMBL/GenBank/DDBJ whole genome shotgun (WGS) entry which is preliminary data.</text>
</comment>
<sequence>MHNVLAPSGLPTPPSSPLSFDYPKCAQPNFFQHQQQQQQQQPQSIRTQQQQQQRYVPVAPADRIGTYLGNLQLTGIIGTGAYGVVYEAVDVKTRARYAVKALSKLNADGTPLEARQIDYQTREIRLHYEASAHPNVVSMHRIIDVYPDCLFVVLEYCAEGDLFYNITECGHFVGKDELARKVFCQILDAVHFLHSKGIYHRDLKPENILVADRGETLKLADFGLATASERSEDYGCGSTFYMSPECLGQNSKRPYYYCAPNDVWSLGVILVNLTCGRNPWKQASTDDSTYRAYARNPRFLKTILPLSDELDDILARIFAINPDQRITLPELKQRILACPRFTVSPQEQAAAAAAAAATVQQQQQQQQQQIQMPVNVFTPATTTPQHNFNGYEASCASDYAIVDDDEEDAAYAEDDEYDEVASEEDDSVFDKADRPLTPASSVDEIDEIFEDVDNMDSVSTAVVEVDVGVQDCPSPAVSDDCVSLGDVSLVADDEDSELYESQDLPEIVTPPPPSVAVRPPPFSQQVVFQASSPAAAAAAVGVGAPPPFQPIQQCLPPTPVFFEAEDAAMLGVDAVSTPAAFQHHQQHQQFLQQQHAPLYHFQASPPPPAATTPTPTPAAAPVSPAAQQQLPLPPPPPQQAPISQQQLQLQQQQQQQQAAALGSKFFFPSIWDWVLSKNAAVQGHVVQPLLQQQLHHPNHPHYSSPHQQHQQHQQQWAAAMHHSHHLAGFHNPMPMFNMQGCY</sequence>
<keyword evidence="5" id="KW-0808">Transferase</keyword>
<dbReference type="GO" id="GO:0004674">
    <property type="term" value="F:protein serine/threonine kinase activity"/>
    <property type="evidence" value="ECO:0007669"/>
    <property type="project" value="UniProtKB-KW"/>
</dbReference>
<dbReference type="EC" id="2.7.11.1" evidence="2"/>
<feature type="region of interest" description="Disordered" evidence="15">
    <location>
        <begin position="1"/>
        <end position="22"/>
    </location>
</feature>
<evidence type="ECO:0000256" key="12">
    <source>
        <dbReference type="ARBA" id="ARBA00047899"/>
    </source>
</evidence>
<dbReference type="GO" id="GO:0005524">
    <property type="term" value="F:ATP binding"/>
    <property type="evidence" value="ECO:0007669"/>
    <property type="project" value="UniProtKB-UniRule"/>
</dbReference>
<evidence type="ECO:0000256" key="14">
    <source>
        <dbReference type="PROSITE-ProRule" id="PRU10141"/>
    </source>
</evidence>
<dbReference type="Pfam" id="PF00069">
    <property type="entry name" value="Pkinase"/>
    <property type="match status" value="1"/>
</dbReference>
<dbReference type="PANTHER" id="PTHR24348:SF22">
    <property type="entry name" value="NON-SPECIFIC SERINE_THREONINE PROTEIN KINASE"/>
    <property type="match status" value="1"/>
</dbReference>
<evidence type="ECO:0000313" key="17">
    <source>
        <dbReference type="EMBL" id="KIH93667.1"/>
    </source>
</evidence>
<dbReference type="CDD" id="cd13993">
    <property type="entry name" value="STKc_Pat1_like"/>
    <property type="match status" value="1"/>
</dbReference>
<dbReference type="GO" id="GO:0015031">
    <property type="term" value="P:protein transport"/>
    <property type="evidence" value="ECO:0007669"/>
    <property type="project" value="UniProtKB-KW"/>
</dbReference>
<dbReference type="GO" id="GO:0005776">
    <property type="term" value="C:autophagosome"/>
    <property type="evidence" value="ECO:0007669"/>
    <property type="project" value="TreeGrafter"/>
</dbReference>
<feature type="region of interest" description="Disordered" evidence="15">
    <location>
        <begin position="416"/>
        <end position="437"/>
    </location>
</feature>
<dbReference type="AlphaFoldDB" id="A0A0C2J9U2"/>
<keyword evidence="8 14" id="KW-0067">ATP-binding</keyword>
<evidence type="ECO:0000256" key="4">
    <source>
        <dbReference type="ARBA" id="ARBA00022527"/>
    </source>
</evidence>
<dbReference type="SMART" id="SM00220">
    <property type="entry name" value="S_TKc"/>
    <property type="match status" value="1"/>
</dbReference>
<evidence type="ECO:0000256" key="15">
    <source>
        <dbReference type="SAM" id="MobiDB-lite"/>
    </source>
</evidence>
<evidence type="ECO:0000313" key="18">
    <source>
        <dbReference type="Proteomes" id="UP000031575"/>
    </source>
</evidence>
<organism evidence="17 18">
    <name type="scientific">Sporothrix brasiliensis 5110</name>
    <dbReference type="NCBI Taxonomy" id="1398154"/>
    <lineage>
        <taxon>Eukaryota</taxon>
        <taxon>Fungi</taxon>
        <taxon>Dikarya</taxon>
        <taxon>Ascomycota</taxon>
        <taxon>Pezizomycotina</taxon>
        <taxon>Sordariomycetes</taxon>
        <taxon>Sordariomycetidae</taxon>
        <taxon>Ophiostomatales</taxon>
        <taxon>Ophiostomataceae</taxon>
        <taxon>Sporothrix</taxon>
    </lineage>
</organism>
<dbReference type="GO" id="GO:0000045">
    <property type="term" value="P:autophagosome assembly"/>
    <property type="evidence" value="ECO:0007669"/>
    <property type="project" value="TreeGrafter"/>
</dbReference>
<dbReference type="EMBL" id="AWTV01000005">
    <property type="protein sequence ID" value="KIH93667.1"/>
    <property type="molecule type" value="Genomic_DNA"/>
</dbReference>
<protein>
    <recommendedName>
        <fullName evidence="2">non-specific serine/threonine protein kinase</fullName>
        <ecNumber evidence="2">2.7.11.1</ecNumber>
    </recommendedName>
    <alternativeName>
        <fullName evidence="11">Autophagy-related protein 1</fullName>
    </alternativeName>
</protein>
<dbReference type="Gene3D" id="1.10.510.10">
    <property type="entry name" value="Transferase(Phosphotransferase) domain 1"/>
    <property type="match status" value="1"/>
</dbReference>
<dbReference type="InterPro" id="IPR045269">
    <property type="entry name" value="Atg1-like"/>
</dbReference>
<dbReference type="GO" id="GO:0005829">
    <property type="term" value="C:cytosol"/>
    <property type="evidence" value="ECO:0007669"/>
    <property type="project" value="TreeGrafter"/>
</dbReference>
<evidence type="ECO:0000256" key="11">
    <source>
        <dbReference type="ARBA" id="ARBA00030237"/>
    </source>
</evidence>
<keyword evidence="6 14" id="KW-0547">Nucleotide-binding</keyword>
<feature type="region of interest" description="Disordered" evidence="15">
    <location>
        <begin position="600"/>
        <end position="653"/>
    </location>
</feature>
<evidence type="ECO:0000256" key="3">
    <source>
        <dbReference type="ARBA" id="ARBA00022448"/>
    </source>
</evidence>
<dbReference type="InterPro" id="IPR011009">
    <property type="entry name" value="Kinase-like_dom_sf"/>
</dbReference>
<dbReference type="SUPFAM" id="SSF56112">
    <property type="entry name" value="Protein kinase-like (PK-like)"/>
    <property type="match status" value="1"/>
</dbReference>
<feature type="compositionally biased region" description="Pro residues" evidence="15">
    <location>
        <begin position="604"/>
        <end position="618"/>
    </location>
</feature>
<keyword evidence="9" id="KW-0653">Protein transport</keyword>
<feature type="compositionally biased region" description="Low complexity" evidence="15">
    <location>
        <begin position="640"/>
        <end position="653"/>
    </location>
</feature>
<feature type="binding site" evidence="14">
    <location>
        <position position="100"/>
    </location>
    <ligand>
        <name>ATP</name>
        <dbReference type="ChEBI" id="CHEBI:30616"/>
    </ligand>
</feature>
<evidence type="ECO:0000256" key="1">
    <source>
        <dbReference type="ARBA" id="ARBA00004623"/>
    </source>
</evidence>
<dbReference type="PANTHER" id="PTHR24348">
    <property type="entry name" value="SERINE/THREONINE-PROTEIN KINASE UNC-51-RELATED"/>
    <property type="match status" value="1"/>
</dbReference>
<keyword evidence="10" id="KW-0072">Autophagy</keyword>
<feature type="compositionally biased region" description="Low complexity" evidence="15">
    <location>
        <begin position="619"/>
        <end position="630"/>
    </location>
</feature>
<keyword evidence="3" id="KW-0813">Transport</keyword>
<dbReference type="GeneID" id="63677326"/>
<dbReference type="HOGENOM" id="CLU_000288_172_2_1"/>